<dbReference type="EMBL" id="JUIW01000003">
    <property type="protein sequence ID" value="RYJ44208.1"/>
    <property type="molecule type" value="Genomic_DNA"/>
</dbReference>
<evidence type="ECO:0000313" key="2">
    <source>
        <dbReference type="Proteomes" id="UP000289775"/>
    </source>
</evidence>
<name>A0A444WED5_9FLAO</name>
<keyword evidence="2" id="KW-1185">Reference proteome</keyword>
<dbReference type="Proteomes" id="UP000289775">
    <property type="component" value="Unassembled WGS sequence"/>
</dbReference>
<dbReference type="AlphaFoldDB" id="A0A444WED5"/>
<gene>
    <name evidence="1" type="ORF">NU09_0818</name>
</gene>
<reference evidence="1 2" key="1">
    <citation type="submission" date="2014-12" db="EMBL/GenBank/DDBJ databases">
        <title>Genome sequence of Flavobacterium beibuense RSKm HC5.</title>
        <authorList>
            <person name="Kim J.F."/>
            <person name="Song J.Y."/>
            <person name="Kwak M.-J."/>
            <person name="Lee S.-W."/>
        </authorList>
    </citation>
    <scope>NUCLEOTIDE SEQUENCE [LARGE SCALE GENOMIC DNA]</scope>
    <source>
        <strain evidence="1 2">RSKm HC5</strain>
    </source>
</reference>
<sequence length="39" mass="4841">MHLPEEFLEFLEKKNYSIQNIEYIKKNVSFYENELISKM</sequence>
<proteinExistence type="predicted"/>
<evidence type="ECO:0000313" key="1">
    <source>
        <dbReference type="EMBL" id="RYJ44208.1"/>
    </source>
</evidence>
<accession>A0A444WED5</accession>
<protein>
    <submittedName>
        <fullName evidence="1">Uncharacterized protein</fullName>
    </submittedName>
</protein>
<organism evidence="1 2">
    <name type="scientific">Flavobacterium beibuense</name>
    <dbReference type="NCBI Taxonomy" id="657326"/>
    <lineage>
        <taxon>Bacteria</taxon>
        <taxon>Pseudomonadati</taxon>
        <taxon>Bacteroidota</taxon>
        <taxon>Flavobacteriia</taxon>
        <taxon>Flavobacteriales</taxon>
        <taxon>Flavobacteriaceae</taxon>
        <taxon>Flavobacterium</taxon>
    </lineage>
</organism>
<comment type="caution">
    <text evidence="1">The sequence shown here is derived from an EMBL/GenBank/DDBJ whole genome shotgun (WGS) entry which is preliminary data.</text>
</comment>